<accession>A0A411AWG3</accession>
<organism evidence="1 2">
    <name type="scientific">Providencia phage vB_PstP_PS3</name>
    <dbReference type="NCBI Taxonomy" id="2848038"/>
    <lineage>
        <taxon>Viruses</taxon>
        <taxon>Duplodnaviria</taxon>
        <taxon>Heunggongvirae</taxon>
        <taxon>Uroviricota</taxon>
        <taxon>Caudoviricetes</taxon>
        <taxon>Autographivirales</taxon>
        <taxon>Autoscriptoviridae</taxon>
        <taxon>Slopekvirinae</taxon>
        <taxon>Kakivirus</taxon>
        <taxon>Kakivirus PS3</taxon>
    </lineage>
</organism>
<sequence>MKHLRRTTYIKPKTTNQQLAEFIKTAIVVQSEYPKQHGKLLGN</sequence>
<dbReference type="EMBL" id="MK387869">
    <property type="protein sequence ID" value="QAX92434.1"/>
    <property type="molecule type" value="Genomic_DNA"/>
</dbReference>
<reference evidence="2" key="1">
    <citation type="submission" date="2019-01" db="EMBL/GenBank/DDBJ databases">
        <title>PS3, a novel KP34virus infecting Providencia stuartii with a tail spike-associated depolymerase that enhances serum-mediated killing.</title>
        <authorList>
            <person name="Oliveira H."/>
            <person name="Mendes B."/>
            <person name="Lobocka M."/>
            <person name="Azeredo J."/>
        </authorList>
    </citation>
    <scope>NUCLEOTIDE SEQUENCE [LARGE SCALE GENOMIC DNA]</scope>
</reference>
<protein>
    <submittedName>
        <fullName evidence="1">Uncharacterized protein</fullName>
    </submittedName>
</protein>
<name>A0A411AWG3_9CAUD</name>
<evidence type="ECO:0000313" key="2">
    <source>
        <dbReference type="Proteomes" id="UP000290695"/>
    </source>
</evidence>
<dbReference type="Proteomes" id="UP000290695">
    <property type="component" value="Segment"/>
</dbReference>
<evidence type="ECO:0000313" key="1">
    <source>
        <dbReference type="EMBL" id="QAX92434.1"/>
    </source>
</evidence>
<keyword evidence="2" id="KW-1185">Reference proteome</keyword>
<proteinExistence type="predicted"/>
<gene>
    <name evidence="1" type="ORF">Stuart_31</name>
</gene>